<sequence>MNKKLNNPIWVMSSAFDQMNLEQLIEKTKEVGAQGIDLCVFRKDGTREDHTATHLEYEGFGVEEAKKLIDKFNENKLGLSLGAFENMIGGEEAERVKNQNHLLKLIRIAHLLGGDENNVKVGTFVGYNHELGNQENGFQKNLDEYYRVFNPIIKYAEDLGVTVVYENCPMEGWRESGYSNTFNNLPGVLAARKLMYAMIPSKAHGEIYDPSHDIWQNTDPVDVIAASDISRIHRIHVKTTRNLKTKARVDWGGMYPMQLVDADLAMKAGVDVPQHSWDRHHYEAMLPGFGGSDSMDWRAFVDLLTEKGFDGPFEIENEAKNSKETANINAISQGYVAAISFLKPMLWDISDMEGYSFDNHKVLSQPNRTDVPVVTVKDL</sequence>
<comment type="caution">
    <text evidence="2">The sequence shown here is derived from an EMBL/GenBank/DDBJ whole genome shotgun (WGS) entry which is preliminary data.</text>
</comment>
<dbReference type="InterPro" id="IPR013022">
    <property type="entry name" value="Xyl_isomerase-like_TIM-brl"/>
</dbReference>
<keyword evidence="2" id="KW-0413">Isomerase</keyword>
<protein>
    <submittedName>
        <fullName evidence="2">Sugar phosphate isomerase/epimerase family protein</fullName>
    </submittedName>
</protein>
<evidence type="ECO:0000259" key="1">
    <source>
        <dbReference type="Pfam" id="PF01261"/>
    </source>
</evidence>
<proteinExistence type="predicted"/>
<dbReference type="GO" id="GO:0016853">
    <property type="term" value="F:isomerase activity"/>
    <property type="evidence" value="ECO:0007669"/>
    <property type="project" value="UniProtKB-KW"/>
</dbReference>
<dbReference type="PANTHER" id="PTHR12110">
    <property type="entry name" value="HYDROXYPYRUVATE ISOMERASE"/>
    <property type="match status" value="1"/>
</dbReference>
<dbReference type="Proteomes" id="UP001580928">
    <property type="component" value="Unassembled WGS sequence"/>
</dbReference>
<dbReference type="PANTHER" id="PTHR12110:SF21">
    <property type="entry name" value="XYLOSE ISOMERASE-LIKE TIM BARREL DOMAIN-CONTAINING PROTEIN"/>
    <property type="match status" value="1"/>
</dbReference>
<evidence type="ECO:0000313" key="2">
    <source>
        <dbReference type="EMBL" id="MFB5944671.1"/>
    </source>
</evidence>
<dbReference type="Gene3D" id="3.20.20.150">
    <property type="entry name" value="Divalent-metal-dependent TIM barrel enzymes"/>
    <property type="match status" value="1"/>
</dbReference>
<feature type="domain" description="Xylose isomerase-like TIM barrel" evidence="1">
    <location>
        <begin position="26"/>
        <end position="330"/>
    </location>
</feature>
<dbReference type="RefSeq" id="WP_375556234.1">
    <property type="nucleotide sequence ID" value="NZ_JBBVGT010000002.1"/>
</dbReference>
<keyword evidence="3" id="KW-1185">Reference proteome</keyword>
<reference evidence="2 3" key="1">
    <citation type="submission" date="2024-04" db="EMBL/GenBank/DDBJ databases">
        <title>Albibacterium profundi sp. nov., isolated from sediment of the Challenger Deep of Mariana Trench.</title>
        <authorList>
            <person name="Wang Y."/>
        </authorList>
    </citation>
    <scope>NUCLEOTIDE SEQUENCE [LARGE SCALE GENOMIC DNA]</scope>
    <source>
        <strain evidence="2 3">RHL897</strain>
    </source>
</reference>
<dbReference type="InterPro" id="IPR050312">
    <property type="entry name" value="IolE/XylAMocC-like"/>
</dbReference>
<name>A0ABV5CAU6_9SPHI</name>
<dbReference type="Pfam" id="PF01261">
    <property type="entry name" value="AP_endonuc_2"/>
    <property type="match status" value="1"/>
</dbReference>
<gene>
    <name evidence="2" type="ORF">WKR92_02375</name>
</gene>
<dbReference type="EMBL" id="JBBVGT010000002">
    <property type="protein sequence ID" value="MFB5944671.1"/>
    <property type="molecule type" value="Genomic_DNA"/>
</dbReference>
<organism evidence="2 3">
    <name type="scientific">Albibacterium profundi</name>
    <dbReference type="NCBI Taxonomy" id="3134906"/>
    <lineage>
        <taxon>Bacteria</taxon>
        <taxon>Pseudomonadati</taxon>
        <taxon>Bacteroidota</taxon>
        <taxon>Sphingobacteriia</taxon>
        <taxon>Sphingobacteriales</taxon>
        <taxon>Sphingobacteriaceae</taxon>
        <taxon>Albibacterium</taxon>
    </lineage>
</organism>
<dbReference type="SUPFAM" id="SSF51658">
    <property type="entry name" value="Xylose isomerase-like"/>
    <property type="match status" value="1"/>
</dbReference>
<accession>A0ABV5CAU6</accession>
<evidence type="ECO:0000313" key="3">
    <source>
        <dbReference type="Proteomes" id="UP001580928"/>
    </source>
</evidence>
<dbReference type="InterPro" id="IPR036237">
    <property type="entry name" value="Xyl_isomerase-like_sf"/>
</dbReference>